<comment type="caution">
    <text evidence="12">The sequence shown here is derived from an EMBL/GenBank/DDBJ whole genome shotgun (WGS) entry which is preliminary data.</text>
</comment>
<gene>
    <name evidence="12" type="ORF">KC729_00340</name>
</gene>
<keyword evidence="4" id="KW-1003">Cell membrane</keyword>
<evidence type="ECO:0000313" key="12">
    <source>
        <dbReference type="EMBL" id="MCA9726098.1"/>
    </source>
</evidence>
<dbReference type="GO" id="GO:0015833">
    <property type="term" value="P:peptide transport"/>
    <property type="evidence" value="ECO:0007669"/>
    <property type="project" value="InterPro"/>
</dbReference>
<evidence type="ECO:0000256" key="7">
    <source>
        <dbReference type="ARBA" id="ARBA00022840"/>
    </source>
</evidence>
<keyword evidence="3" id="KW-0813">Transport</keyword>
<dbReference type="InterPro" id="IPR003439">
    <property type="entry name" value="ABC_transporter-like_ATP-bd"/>
</dbReference>
<evidence type="ECO:0000256" key="4">
    <source>
        <dbReference type="ARBA" id="ARBA00022475"/>
    </source>
</evidence>
<dbReference type="InterPro" id="IPR017871">
    <property type="entry name" value="ABC_transporter-like_CS"/>
</dbReference>
<evidence type="ECO:0000313" key="13">
    <source>
        <dbReference type="Proteomes" id="UP000697710"/>
    </source>
</evidence>
<dbReference type="Proteomes" id="UP000697710">
    <property type="component" value="Unassembled WGS sequence"/>
</dbReference>
<comment type="similarity">
    <text evidence="2">Belongs to the ABC transporter superfamily.</text>
</comment>
<dbReference type="FunFam" id="3.40.50.300:FF:000016">
    <property type="entry name" value="Oligopeptide ABC transporter ATP-binding component"/>
    <property type="match status" value="1"/>
</dbReference>
<evidence type="ECO:0000256" key="9">
    <source>
        <dbReference type="ARBA" id="ARBA00023136"/>
    </source>
</evidence>
<dbReference type="Gene3D" id="3.40.50.300">
    <property type="entry name" value="P-loop containing nucleotide triphosphate hydrolases"/>
    <property type="match status" value="1"/>
</dbReference>
<dbReference type="GO" id="GO:0005886">
    <property type="term" value="C:plasma membrane"/>
    <property type="evidence" value="ECO:0007669"/>
    <property type="project" value="UniProtKB-SubCell"/>
</dbReference>
<name>A0A956LVH0_UNCEI</name>
<dbReference type="PANTHER" id="PTHR43297">
    <property type="entry name" value="OLIGOPEPTIDE TRANSPORT ATP-BINDING PROTEIN APPD"/>
    <property type="match status" value="1"/>
</dbReference>
<keyword evidence="8" id="KW-1278">Translocase</keyword>
<dbReference type="Pfam" id="PF08352">
    <property type="entry name" value="oligo_HPY"/>
    <property type="match status" value="1"/>
</dbReference>
<feature type="domain" description="ABC transporter" evidence="11">
    <location>
        <begin position="6"/>
        <end position="257"/>
    </location>
</feature>
<dbReference type="PANTHER" id="PTHR43297:SF14">
    <property type="entry name" value="ATPASE AAA-TYPE CORE DOMAIN-CONTAINING PROTEIN"/>
    <property type="match status" value="1"/>
</dbReference>
<feature type="region of interest" description="Disordered" evidence="10">
    <location>
        <begin position="334"/>
        <end position="418"/>
    </location>
</feature>
<reference evidence="12" key="1">
    <citation type="submission" date="2020-04" db="EMBL/GenBank/DDBJ databases">
        <authorList>
            <person name="Zhang T."/>
        </authorList>
    </citation>
    <scope>NUCLEOTIDE SEQUENCE</scope>
    <source>
        <strain evidence="12">HKST-UBA01</strain>
    </source>
</reference>
<dbReference type="GO" id="GO:0005524">
    <property type="term" value="F:ATP binding"/>
    <property type="evidence" value="ECO:0007669"/>
    <property type="project" value="UniProtKB-KW"/>
</dbReference>
<dbReference type="Pfam" id="PF00005">
    <property type="entry name" value="ABC_tran"/>
    <property type="match status" value="1"/>
</dbReference>
<dbReference type="InterPro" id="IPR027417">
    <property type="entry name" value="P-loop_NTPase"/>
</dbReference>
<dbReference type="SUPFAM" id="SSF52540">
    <property type="entry name" value="P-loop containing nucleoside triphosphate hydrolases"/>
    <property type="match status" value="1"/>
</dbReference>
<evidence type="ECO:0000256" key="10">
    <source>
        <dbReference type="SAM" id="MobiDB-lite"/>
    </source>
</evidence>
<evidence type="ECO:0000256" key="3">
    <source>
        <dbReference type="ARBA" id="ARBA00022448"/>
    </source>
</evidence>
<keyword evidence="7 12" id="KW-0067">ATP-binding</keyword>
<evidence type="ECO:0000259" key="11">
    <source>
        <dbReference type="PROSITE" id="PS50893"/>
    </source>
</evidence>
<reference evidence="12" key="2">
    <citation type="journal article" date="2021" name="Microbiome">
        <title>Successional dynamics and alternative stable states in a saline activated sludge microbial community over 9 years.</title>
        <authorList>
            <person name="Wang Y."/>
            <person name="Ye J."/>
            <person name="Ju F."/>
            <person name="Liu L."/>
            <person name="Boyd J.A."/>
            <person name="Deng Y."/>
            <person name="Parks D.H."/>
            <person name="Jiang X."/>
            <person name="Yin X."/>
            <person name="Woodcroft B.J."/>
            <person name="Tyson G.W."/>
            <person name="Hugenholtz P."/>
            <person name="Polz M.F."/>
            <person name="Zhang T."/>
        </authorList>
    </citation>
    <scope>NUCLEOTIDE SEQUENCE</scope>
    <source>
        <strain evidence="12">HKST-UBA01</strain>
    </source>
</reference>
<dbReference type="PROSITE" id="PS00211">
    <property type="entry name" value="ABC_TRANSPORTER_1"/>
    <property type="match status" value="1"/>
</dbReference>
<dbReference type="PROSITE" id="PS50893">
    <property type="entry name" value="ABC_TRANSPORTER_2"/>
    <property type="match status" value="1"/>
</dbReference>
<keyword evidence="6" id="KW-0547">Nucleotide-binding</keyword>
<evidence type="ECO:0000256" key="8">
    <source>
        <dbReference type="ARBA" id="ARBA00022967"/>
    </source>
</evidence>
<feature type="compositionally biased region" description="Gly residues" evidence="10">
    <location>
        <begin position="350"/>
        <end position="362"/>
    </location>
</feature>
<proteinExistence type="inferred from homology"/>
<accession>A0A956LVH0</accession>
<sequence length="418" mass="45119">MAEPILQIRDLKTHFDTEEGLVKAVDGVSYTIERGETLGVVGESGCGKSVTAMSILRLNPEPPTIYAGGEILFGGRNLLEITEEQMRKVRGNDIAMIFQEPMTSLNPVYTVGNQIVEVLELHRDMHGQAALEYAIEMLRKVGIPSPEHRVNEYPHQMSGGMKQRVMIAMALACDPQLLIADEPSTALDVTIQAQILDLLRSMQSEFGMSILLITHDLGVVAEMSDHVAVMYASKIVEYADTRSLFRRPRHPYTYGLFQSLPETHQDGHERLREIPGVVPNPLHFPSGCKFRTRCFKATETCVSVEPELVEIEPGHTVACHHPVTDEELRRVGRATASTTSEPGDGMIAGAPGGTGPRVGESGGTALRASESGRSAPHAGESGRSALRAGESGESAPRAGDSGGVAPHAGETQWDGGAR</sequence>
<dbReference type="InterPro" id="IPR003593">
    <property type="entry name" value="AAA+_ATPase"/>
</dbReference>
<keyword evidence="9" id="KW-0472">Membrane</keyword>
<dbReference type="EMBL" id="JAGQHR010000003">
    <property type="protein sequence ID" value="MCA9726098.1"/>
    <property type="molecule type" value="Genomic_DNA"/>
</dbReference>
<protein>
    <submittedName>
        <fullName evidence="12">ABC transporter ATP-binding protein</fullName>
    </submittedName>
</protein>
<dbReference type="SMART" id="SM00382">
    <property type="entry name" value="AAA"/>
    <property type="match status" value="1"/>
</dbReference>
<evidence type="ECO:0000256" key="2">
    <source>
        <dbReference type="ARBA" id="ARBA00005417"/>
    </source>
</evidence>
<dbReference type="InterPro" id="IPR013563">
    <property type="entry name" value="Oligopep_ABC_C"/>
</dbReference>
<dbReference type="CDD" id="cd03257">
    <property type="entry name" value="ABC_NikE_OppD_transporters"/>
    <property type="match status" value="1"/>
</dbReference>
<dbReference type="InterPro" id="IPR050388">
    <property type="entry name" value="ABC_Ni/Peptide_Import"/>
</dbReference>
<dbReference type="NCBIfam" id="TIGR01727">
    <property type="entry name" value="oligo_HPY"/>
    <property type="match status" value="1"/>
</dbReference>
<evidence type="ECO:0000256" key="6">
    <source>
        <dbReference type="ARBA" id="ARBA00022741"/>
    </source>
</evidence>
<comment type="subcellular location">
    <subcellularLocation>
        <location evidence="1">Cell membrane</location>
        <topology evidence="1">Peripheral membrane protein</topology>
    </subcellularLocation>
</comment>
<dbReference type="AlphaFoldDB" id="A0A956LVH0"/>
<organism evidence="12 13">
    <name type="scientific">Eiseniibacteriota bacterium</name>
    <dbReference type="NCBI Taxonomy" id="2212470"/>
    <lineage>
        <taxon>Bacteria</taxon>
        <taxon>Candidatus Eiseniibacteriota</taxon>
    </lineage>
</organism>
<dbReference type="GO" id="GO:0016887">
    <property type="term" value="F:ATP hydrolysis activity"/>
    <property type="evidence" value="ECO:0007669"/>
    <property type="project" value="InterPro"/>
</dbReference>
<keyword evidence="5" id="KW-0997">Cell inner membrane</keyword>
<evidence type="ECO:0000256" key="5">
    <source>
        <dbReference type="ARBA" id="ARBA00022519"/>
    </source>
</evidence>
<evidence type="ECO:0000256" key="1">
    <source>
        <dbReference type="ARBA" id="ARBA00004202"/>
    </source>
</evidence>